<feature type="transmembrane region" description="Helical" evidence="1">
    <location>
        <begin position="59"/>
        <end position="82"/>
    </location>
</feature>
<dbReference type="eggNOG" id="ENOG502TMDV">
    <property type="taxonomic scope" value="Eukaryota"/>
</dbReference>
<feature type="transmembrane region" description="Helical" evidence="1">
    <location>
        <begin position="257"/>
        <end position="282"/>
    </location>
</feature>
<reference evidence="3" key="1">
    <citation type="submission" date="2016-11" db="UniProtKB">
        <authorList>
            <consortium name="WormBaseParasite"/>
        </authorList>
    </citation>
    <scope>IDENTIFICATION</scope>
</reference>
<feature type="transmembrane region" description="Helical" evidence="1">
    <location>
        <begin position="102"/>
        <end position="126"/>
    </location>
</feature>
<feature type="transmembrane region" description="Helical" evidence="1">
    <location>
        <begin position="146"/>
        <end position="167"/>
    </location>
</feature>
<feature type="transmembrane region" description="Helical" evidence="1">
    <location>
        <begin position="27"/>
        <end position="47"/>
    </location>
</feature>
<keyword evidence="1" id="KW-1133">Transmembrane helix</keyword>
<dbReference type="Proteomes" id="UP000095282">
    <property type="component" value="Unplaced"/>
</dbReference>
<keyword evidence="1" id="KW-0472">Membrane</keyword>
<name>A0A1I7URK0_9PELO</name>
<dbReference type="AlphaFoldDB" id="A0A1I7URK0"/>
<evidence type="ECO:0000313" key="2">
    <source>
        <dbReference type="Proteomes" id="UP000095282"/>
    </source>
</evidence>
<feature type="transmembrane region" description="Helical" evidence="1">
    <location>
        <begin position="288"/>
        <end position="312"/>
    </location>
</feature>
<accession>A0A1I7URK0</accession>
<dbReference type="InterPro" id="IPR019422">
    <property type="entry name" value="7TM_GPCR_serpentine_rcpt_Srh"/>
</dbReference>
<dbReference type="Pfam" id="PF10318">
    <property type="entry name" value="7TM_GPCR_Srh"/>
    <property type="match status" value="1"/>
</dbReference>
<feature type="transmembrane region" description="Helical" evidence="1">
    <location>
        <begin position="207"/>
        <end position="228"/>
    </location>
</feature>
<keyword evidence="2" id="KW-1185">Reference proteome</keyword>
<organism evidence="2 3">
    <name type="scientific">Caenorhabditis tropicalis</name>
    <dbReference type="NCBI Taxonomy" id="1561998"/>
    <lineage>
        <taxon>Eukaryota</taxon>
        <taxon>Metazoa</taxon>
        <taxon>Ecdysozoa</taxon>
        <taxon>Nematoda</taxon>
        <taxon>Chromadorea</taxon>
        <taxon>Rhabditida</taxon>
        <taxon>Rhabditina</taxon>
        <taxon>Rhabditomorpha</taxon>
        <taxon>Rhabditoidea</taxon>
        <taxon>Rhabditidae</taxon>
        <taxon>Peloderinae</taxon>
        <taxon>Caenorhabditis</taxon>
    </lineage>
</organism>
<dbReference type="WBParaSite" id="Csp11.Scaffold630.g18640.t2">
    <property type="protein sequence ID" value="Csp11.Scaffold630.g18640.t2"/>
    <property type="gene ID" value="Csp11.Scaffold630.g18640"/>
</dbReference>
<proteinExistence type="predicted"/>
<protein>
    <submittedName>
        <fullName evidence="3">G protein-coupled receptor</fullName>
    </submittedName>
</protein>
<sequence length="367" mass="41710">MSSNIELAGFYDSIKAQEPYFGWLRRYMEITCVLNIAVVILTLYLIRKEGKNLKPEYKQVLLCNLFLPAVFSLYMGFIYQPYIVFPYHLLLTVGFFRFGPFVTAHLFNICCTLAILCSMGFIYSFWFNYITICFRISQQSSTKSNLIGLCVGLVFTIVNFVLMTIGVDEHQYEDRDALYKGDGRLRYFFDEYSIAIVRVGDKWSLKVLSVEAFIGIAIVVIVIPIITFKSHRTLNRIHNMISKTTLIQLKNALSISLWYLLQFGVLVGIPAATAMALLLLRYSPSESFPFALVVLAPTQLTCPVICALYLSVIKPLRFGFLRLIGLHKYVPKAVSKVSTQSQLSTFTSSHAPVRHITRNAYGAIRLN</sequence>
<evidence type="ECO:0000313" key="3">
    <source>
        <dbReference type="WBParaSite" id="Csp11.Scaffold630.g18640.t2"/>
    </source>
</evidence>
<keyword evidence="1" id="KW-0812">Transmembrane</keyword>
<evidence type="ECO:0000256" key="1">
    <source>
        <dbReference type="SAM" id="Phobius"/>
    </source>
</evidence>